<dbReference type="GO" id="GO:0043190">
    <property type="term" value="C:ATP-binding cassette (ABC) transporter complex"/>
    <property type="evidence" value="ECO:0007669"/>
    <property type="project" value="TreeGrafter"/>
</dbReference>
<feature type="transmembrane region" description="Helical" evidence="6">
    <location>
        <begin position="51"/>
        <end position="75"/>
    </location>
</feature>
<proteinExistence type="predicted"/>
<evidence type="ECO:0000256" key="3">
    <source>
        <dbReference type="ARBA" id="ARBA00022692"/>
    </source>
</evidence>
<keyword evidence="2" id="KW-1003">Cell membrane</keyword>
<evidence type="ECO:0000256" key="1">
    <source>
        <dbReference type="ARBA" id="ARBA00004651"/>
    </source>
</evidence>
<evidence type="ECO:0000256" key="6">
    <source>
        <dbReference type="SAM" id="Phobius"/>
    </source>
</evidence>
<keyword evidence="4 6" id="KW-1133">Transmembrane helix</keyword>
<protein>
    <submittedName>
        <fullName evidence="7">Putative permease YjgP/YjgQ family protein</fullName>
    </submittedName>
</protein>
<feature type="transmembrane region" description="Helical" evidence="6">
    <location>
        <begin position="260"/>
        <end position="278"/>
    </location>
</feature>
<name>A0A0M9ACD9_THEAQ</name>
<keyword evidence="5 6" id="KW-0472">Membrane</keyword>
<feature type="transmembrane region" description="Helical" evidence="6">
    <location>
        <begin position="284"/>
        <end position="303"/>
    </location>
</feature>
<feature type="transmembrane region" description="Helical" evidence="6">
    <location>
        <begin position="12"/>
        <end position="39"/>
    </location>
</feature>
<dbReference type="RefSeq" id="WP_053767087.1">
    <property type="nucleotide sequence ID" value="NZ_LHCI01000106.1"/>
</dbReference>
<evidence type="ECO:0000256" key="4">
    <source>
        <dbReference type="ARBA" id="ARBA00022989"/>
    </source>
</evidence>
<evidence type="ECO:0000256" key="2">
    <source>
        <dbReference type="ARBA" id="ARBA00022475"/>
    </source>
</evidence>
<dbReference type="Pfam" id="PF03739">
    <property type="entry name" value="LptF_LptG"/>
    <property type="match status" value="1"/>
</dbReference>
<dbReference type="Proteomes" id="UP000037685">
    <property type="component" value="Unassembled WGS sequence"/>
</dbReference>
<feature type="transmembrane region" description="Helical" evidence="6">
    <location>
        <begin position="315"/>
        <end position="333"/>
    </location>
</feature>
<evidence type="ECO:0000256" key="5">
    <source>
        <dbReference type="ARBA" id="ARBA00023136"/>
    </source>
</evidence>
<sequence>MLGRYVLKEVLLPYGVGVFLFMALLTFDLLSSLSGVFLSRGAGAEAILLLVLYRLPWTLSLALPLGLVFAILVGLSRLIRHSELKAAYAAGIPPLALLKPLLLLSLLVALVNLYNLAEVRPRALEAYDRALARLLYGEGGLSGVLRRQVYALEGQGVYYAEEVVPGVGQNRLYGLRVVDEKGRIYSAKEGVWDREGWQFLGYVLEEGKLKPFQGILPFPALFRPKESLGSKDPYDSSTLEELWQRARVEPAARFALHRRLADALGGFFLGFAAAALGLSLREAAWAFLGVVLLIFGYYVLWTLSAQLARYDVSPLLAHLPNGLYGLLALYLTWRLR</sequence>
<feature type="transmembrane region" description="Helical" evidence="6">
    <location>
        <begin position="95"/>
        <end position="114"/>
    </location>
</feature>
<gene>
    <name evidence="7" type="ORF">BVI061214_00351</name>
</gene>
<accession>A0A0M9ACD9</accession>
<comment type="caution">
    <text evidence="7">The sequence shown here is derived from an EMBL/GenBank/DDBJ whole genome shotgun (WGS) entry which is preliminary data.</text>
</comment>
<evidence type="ECO:0000313" key="7">
    <source>
        <dbReference type="EMBL" id="KOX89197.1"/>
    </source>
</evidence>
<comment type="subcellular location">
    <subcellularLocation>
        <location evidence="1">Cell membrane</location>
        <topology evidence="1">Multi-pass membrane protein</topology>
    </subcellularLocation>
</comment>
<dbReference type="PANTHER" id="PTHR33529:SF6">
    <property type="entry name" value="YJGP_YJGQ FAMILY PERMEASE"/>
    <property type="match status" value="1"/>
</dbReference>
<dbReference type="PATRIC" id="fig|271.14.peg.442"/>
<dbReference type="EMBL" id="LHCI01000106">
    <property type="protein sequence ID" value="KOX89197.1"/>
    <property type="molecule type" value="Genomic_DNA"/>
</dbReference>
<dbReference type="PANTHER" id="PTHR33529">
    <property type="entry name" value="SLR0882 PROTEIN-RELATED"/>
    <property type="match status" value="1"/>
</dbReference>
<keyword evidence="3 6" id="KW-0812">Transmembrane</keyword>
<organism evidence="7 8">
    <name type="scientific">Thermus aquaticus</name>
    <dbReference type="NCBI Taxonomy" id="271"/>
    <lineage>
        <taxon>Bacteria</taxon>
        <taxon>Thermotogati</taxon>
        <taxon>Deinococcota</taxon>
        <taxon>Deinococci</taxon>
        <taxon>Thermales</taxon>
        <taxon>Thermaceae</taxon>
        <taxon>Thermus</taxon>
    </lineage>
</organism>
<dbReference type="GO" id="GO:0015920">
    <property type="term" value="P:lipopolysaccharide transport"/>
    <property type="evidence" value="ECO:0007669"/>
    <property type="project" value="TreeGrafter"/>
</dbReference>
<reference evidence="7 8" key="1">
    <citation type="submission" date="2015-07" db="EMBL/GenBank/DDBJ databases">
        <authorList>
            <person name="Noorani M."/>
        </authorList>
    </citation>
    <scope>NUCLEOTIDE SEQUENCE [LARGE SCALE GENOMIC DNA]</scope>
    <source>
        <strain evidence="8">ATCC 25104 / DSM 625 / JCM 10724 / NBRC 103206 / NCIMB 11243 / YT-1</strain>
    </source>
</reference>
<dbReference type="InterPro" id="IPR005495">
    <property type="entry name" value="LptG/LptF_permease"/>
</dbReference>
<evidence type="ECO:0000313" key="8">
    <source>
        <dbReference type="Proteomes" id="UP000037685"/>
    </source>
</evidence>
<dbReference type="AlphaFoldDB" id="A0A0M9ACD9"/>